<keyword evidence="4" id="KW-0238">DNA-binding</keyword>
<dbReference type="SMART" id="SM00422">
    <property type="entry name" value="HTH_MERR"/>
    <property type="match status" value="1"/>
</dbReference>
<dbReference type="InterPro" id="IPR047057">
    <property type="entry name" value="MerR_fam"/>
</dbReference>
<dbReference type="GeneID" id="83680404"/>
<evidence type="ECO:0000256" key="1">
    <source>
        <dbReference type="ARBA" id="ARBA00004496"/>
    </source>
</evidence>
<keyword evidence="5" id="KW-0804">Transcription</keyword>
<dbReference type="GO" id="GO:0045893">
    <property type="term" value="P:positive regulation of DNA-templated transcription"/>
    <property type="evidence" value="ECO:0007669"/>
    <property type="project" value="InterPro"/>
</dbReference>
<dbReference type="InterPro" id="IPR015358">
    <property type="entry name" value="Tscrpt_reg_MerR_DNA-bd"/>
</dbReference>
<dbReference type="PRINTS" id="PR00040">
    <property type="entry name" value="HTHMERR"/>
</dbReference>
<evidence type="ECO:0000256" key="3">
    <source>
        <dbReference type="ARBA" id="ARBA00023015"/>
    </source>
</evidence>
<protein>
    <submittedName>
        <fullName evidence="7">HTH-type transcriptional regulator HmrR</fullName>
    </submittedName>
</protein>
<dbReference type="GO" id="GO:0005737">
    <property type="term" value="C:cytoplasm"/>
    <property type="evidence" value="ECO:0007669"/>
    <property type="project" value="UniProtKB-SubCell"/>
</dbReference>
<dbReference type="SUPFAM" id="SSF46955">
    <property type="entry name" value="Putative DNA-binding domain"/>
    <property type="match status" value="1"/>
</dbReference>
<gene>
    <name evidence="7" type="primary">hmrR_2</name>
    <name evidence="7" type="ORF">PSEMO_50860</name>
</gene>
<dbReference type="Gene3D" id="1.10.1660.10">
    <property type="match status" value="1"/>
</dbReference>
<organism evidence="7 8">
    <name type="scientific">Pseudomonas putida</name>
    <name type="common">Arthrobacter siderocapsulatus</name>
    <dbReference type="NCBI Taxonomy" id="303"/>
    <lineage>
        <taxon>Bacteria</taxon>
        <taxon>Pseudomonadati</taxon>
        <taxon>Pseudomonadota</taxon>
        <taxon>Gammaproteobacteria</taxon>
        <taxon>Pseudomonadales</taxon>
        <taxon>Pseudomonadaceae</taxon>
        <taxon>Pseudomonas</taxon>
    </lineage>
</organism>
<dbReference type="CDD" id="cd01108">
    <property type="entry name" value="HTH_CueR"/>
    <property type="match status" value="1"/>
</dbReference>
<evidence type="ECO:0000256" key="2">
    <source>
        <dbReference type="ARBA" id="ARBA00022490"/>
    </source>
</evidence>
<dbReference type="InterPro" id="IPR011789">
    <property type="entry name" value="CueR"/>
</dbReference>
<evidence type="ECO:0000313" key="7">
    <source>
        <dbReference type="EMBL" id="OLS59778.1"/>
    </source>
</evidence>
<proteinExistence type="predicted"/>
<evidence type="ECO:0000313" key="8">
    <source>
        <dbReference type="Proteomes" id="UP000186736"/>
    </source>
</evidence>
<evidence type="ECO:0000256" key="5">
    <source>
        <dbReference type="ARBA" id="ARBA00023163"/>
    </source>
</evidence>
<dbReference type="AlphaFoldDB" id="A0A177YWU9"/>
<dbReference type="RefSeq" id="WP_008786743.1">
    <property type="nucleotide sequence ID" value="NZ_JAEHTG010000040.1"/>
</dbReference>
<feature type="region of interest" description="Disordered" evidence="6">
    <location>
        <begin position="127"/>
        <end position="159"/>
    </location>
</feature>
<dbReference type="PANTHER" id="PTHR30204">
    <property type="entry name" value="REDOX-CYCLING DRUG-SENSING TRANSCRIPTIONAL ACTIVATOR SOXR"/>
    <property type="match status" value="1"/>
</dbReference>
<dbReference type="EMBL" id="MKZO01000058">
    <property type="protein sequence ID" value="OLS59778.1"/>
    <property type="molecule type" value="Genomic_DNA"/>
</dbReference>
<dbReference type="PANTHER" id="PTHR30204:SF94">
    <property type="entry name" value="HEAVY METAL-DEPENDENT TRANSCRIPTIONAL REGULATOR HI_0293-RELATED"/>
    <property type="match status" value="1"/>
</dbReference>
<dbReference type="GO" id="GO:0003677">
    <property type="term" value="F:DNA binding"/>
    <property type="evidence" value="ECO:0007669"/>
    <property type="project" value="UniProtKB-KW"/>
</dbReference>
<comment type="subcellular location">
    <subcellularLocation>
        <location evidence="1">Cytoplasm</location>
    </subcellularLocation>
</comment>
<dbReference type="Proteomes" id="UP000186736">
    <property type="component" value="Unassembled WGS sequence"/>
</dbReference>
<evidence type="ECO:0000256" key="4">
    <source>
        <dbReference type="ARBA" id="ARBA00023125"/>
    </source>
</evidence>
<accession>A0A177YWU9</accession>
<comment type="caution">
    <text evidence="7">The sequence shown here is derived from an EMBL/GenBank/DDBJ whole genome shotgun (WGS) entry which is preliminary data.</text>
</comment>
<dbReference type="PROSITE" id="PS50937">
    <property type="entry name" value="HTH_MERR_2"/>
    <property type="match status" value="1"/>
</dbReference>
<accession>A0A1Q9QXE1</accession>
<keyword evidence="3" id="KW-0805">Transcription regulation</keyword>
<keyword evidence="2" id="KW-0963">Cytoplasm</keyword>
<dbReference type="Pfam" id="PF09278">
    <property type="entry name" value="MerR-DNA-bind"/>
    <property type="match status" value="1"/>
</dbReference>
<reference evidence="7 8" key="1">
    <citation type="submission" date="2016-10" db="EMBL/GenBank/DDBJ databases">
        <title>Genome Sequence of Pseudomonas putida GM4FR.</title>
        <authorList>
            <person name="Poehlein A."/>
            <person name="Wemheuer F."/>
            <person name="Hollensteiner J."/>
            <person name="Wemheuer B."/>
        </authorList>
    </citation>
    <scope>NUCLEOTIDE SEQUENCE [LARGE SCALE GENOMIC DNA]</scope>
    <source>
        <strain evidence="7 8">GM4FR</strain>
    </source>
</reference>
<name>A0A177YWU9_PSEPU</name>
<dbReference type="GO" id="GO:0005507">
    <property type="term" value="F:copper ion binding"/>
    <property type="evidence" value="ECO:0007669"/>
    <property type="project" value="InterPro"/>
</dbReference>
<dbReference type="OrthoDB" id="9808480at2"/>
<sequence length="159" mass="17827">MNIGEASKASKVSAKMIRYYEQIGLIPPADRNDSGYRAYSQDDVHRLHFIRRARDLGFSVAEITDLLGLWNDKSRRSADVKRLAQQHISELDRRIASMLEMAETLKALIRCCAGDERPDCPILHTLEQLDTSDDEPEARTGAVPRRASGNAAAKKPRAH</sequence>
<dbReference type="Pfam" id="PF00376">
    <property type="entry name" value="MerR"/>
    <property type="match status" value="1"/>
</dbReference>
<dbReference type="NCBIfam" id="TIGR02044">
    <property type="entry name" value="CueR"/>
    <property type="match status" value="1"/>
</dbReference>
<dbReference type="GO" id="GO:0003700">
    <property type="term" value="F:DNA-binding transcription factor activity"/>
    <property type="evidence" value="ECO:0007669"/>
    <property type="project" value="InterPro"/>
</dbReference>
<dbReference type="InterPro" id="IPR000551">
    <property type="entry name" value="MerR-type_HTH_dom"/>
</dbReference>
<evidence type="ECO:0000256" key="6">
    <source>
        <dbReference type="SAM" id="MobiDB-lite"/>
    </source>
</evidence>
<dbReference type="InterPro" id="IPR009061">
    <property type="entry name" value="DNA-bd_dom_put_sf"/>
</dbReference>